<sequence length="440" mass="49405">MASSSVSLSSPPLVEPLHQLPCGICRRQFAKYNCPTCNLPYCSLTCFRSESHNQCSESFYRKELETDIQSSPSKTAEERLKMMEVLRRFEQDQLEGEHDLEDEEDEHEEADGDEENDLAKRMRNIDLDSASPENLWSFLTPSQRTKFLSALTNPSSELTQQLLSSSALERELVEPWWEAPEIEEEPDLDEIGANHREPQMCITIPTNLIKPLPLGSPLLYNACAITIAYAYTSRHLSLSPLSSPSEENEEPTKLLSTLIPFLFDKKSTIRFGTLESAIADLWARFNQGTISPSSFSTLLKDTANLIRPSRITKITSPPSTQNPKTPEDTTTSNQDFTSHPSRKILLVLSDLYSLFSPSLPSDPPIPKSPQISRTHTPKTHIAHKLTFYASQILSTPPFILDALANECEVRAERMVLEELEVGGEVKRVRGGEEVKIVELS</sequence>
<dbReference type="Pfam" id="PF04438">
    <property type="entry name" value="zf-HIT"/>
    <property type="match status" value="1"/>
</dbReference>
<dbReference type="PANTHER" id="PTHR15555:SF0">
    <property type="entry name" value="ZINC FINGER HIT DOMAIN-CONTAINING PROTEIN 2"/>
    <property type="match status" value="1"/>
</dbReference>
<evidence type="ECO:0000256" key="2">
    <source>
        <dbReference type="SAM" id="MobiDB-lite"/>
    </source>
</evidence>
<dbReference type="HOGENOM" id="CLU_041572_0_0_1"/>
<evidence type="ECO:0000259" key="3">
    <source>
        <dbReference type="PROSITE" id="PS51083"/>
    </source>
</evidence>
<feature type="compositionally biased region" description="Acidic residues" evidence="2">
    <location>
        <begin position="98"/>
        <end position="116"/>
    </location>
</feature>
<dbReference type="Proteomes" id="UP000027265">
    <property type="component" value="Unassembled WGS sequence"/>
</dbReference>
<dbReference type="InParanoid" id="A0A067PKQ1"/>
<dbReference type="GO" id="GO:0008270">
    <property type="term" value="F:zinc ion binding"/>
    <property type="evidence" value="ECO:0007669"/>
    <property type="project" value="UniProtKB-UniRule"/>
</dbReference>
<dbReference type="PANTHER" id="PTHR15555">
    <property type="entry name" value="ZINC FINGER HIT DOMAIN CONTAINING PROTEIN 2 PROTEIN FON -RELATED"/>
    <property type="match status" value="1"/>
</dbReference>
<proteinExistence type="predicted"/>
<gene>
    <name evidence="4" type="ORF">JAAARDRAFT_199417</name>
</gene>
<dbReference type="SUPFAM" id="SSF144232">
    <property type="entry name" value="HIT/MYND zinc finger-like"/>
    <property type="match status" value="1"/>
</dbReference>
<reference evidence="5" key="1">
    <citation type="journal article" date="2014" name="Proc. Natl. Acad. Sci. U.S.A.">
        <title>Extensive sampling of basidiomycete genomes demonstrates inadequacy of the white-rot/brown-rot paradigm for wood decay fungi.</title>
        <authorList>
            <person name="Riley R."/>
            <person name="Salamov A.A."/>
            <person name="Brown D.W."/>
            <person name="Nagy L.G."/>
            <person name="Floudas D."/>
            <person name="Held B.W."/>
            <person name="Levasseur A."/>
            <person name="Lombard V."/>
            <person name="Morin E."/>
            <person name="Otillar R."/>
            <person name="Lindquist E.A."/>
            <person name="Sun H."/>
            <person name="LaButti K.M."/>
            <person name="Schmutz J."/>
            <person name="Jabbour D."/>
            <person name="Luo H."/>
            <person name="Baker S.E."/>
            <person name="Pisabarro A.G."/>
            <person name="Walton J.D."/>
            <person name="Blanchette R.A."/>
            <person name="Henrissat B."/>
            <person name="Martin F."/>
            <person name="Cullen D."/>
            <person name="Hibbett D.S."/>
            <person name="Grigoriev I.V."/>
        </authorList>
    </citation>
    <scope>NUCLEOTIDE SEQUENCE [LARGE SCALE GENOMIC DNA]</scope>
    <source>
        <strain evidence="5">MUCL 33604</strain>
    </source>
</reference>
<protein>
    <recommendedName>
        <fullName evidence="3">HIT-type domain-containing protein</fullName>
    </recommendedName>
</protein>
<dbReference type="InterPro" id="IPR007529">
    <property type="entry name" value="Znf_HIT"/>
</dbReference>
<dbReference type="Gene3D" id="3.30.60.190">
    <property type="match status" value="1"/>
</dbReference>
<dbReference type="OrthoDB" id="18412at2759"/>
<organism evidence="4 5">
    <name type="scientific">Jaapia argillacea MUCL 33604</name>
    <dbReference type="NCBI Taxonomy" id="933084"/>
    <lineage>
        <taxon>Eukaryota</taxon>
        <taxon>Fungi</taxon>
        <taxon>Dikarya</taxon>
        <taxon>Basidiomycota</taxon>
        <taxon>Agaricomycotina</taxon>
        <taxon>Agaricomycetes</taxon>
        <taxon>Agaricomycetidae</taxon>
        <taxon>Jaapiales</taxon>
        <taxon>Jaapiaceae</taxon>
        <taxon>Jaapia</taxon>
    </lineage>
</organism>
<dbReference type="AlphaFoldDB" id="A0A067PKQ1"/>
<keyword evidence="1" id="KW-0862">Zinc</keyword>
<evidence type="ECO:0000256" key="1">
    <source>
        <dbReference type="PROSITE-ProRule" id="PRU00453"/>
    </source>
</evidence>
<name>A0A067PKQ1_9AGAM</name>
<keyword evidence="1" id="KW-0863">Zinc-finger</keyword>
<feature type="domain" description="HIT-type" evidence="3">
    <location>
        <begin position="22"/>
        <end position="55"/>
    </location>
</feature>
<feature type="compositionally biased region" description="Polar residues" evidence="2">
    <location>
        <begin position="312"/>
        <end position="338"/>
    </location>
</feature>
<accession>A0A067PKQ1</accession>
<keyword evidence="1" id="KW-0479">Metal-binding</keyword>
<dbReference type="STRING" id="933084.A0A067PKQ1"/>
<feature type="region of interest" description="Disordered" evidence="2">
    <location>
        <begin position="95"/>
        <end position="118"/>
    </location>
</feature>
<keyword evidence="5" id="KW-1185">Reference proteome</keyword>
<dbReference type="CDD" id="cd23024">
    <property type="entry name" value="zf-HIT_ZNHIT2-3"/>
    <property type="match status" value="1"/>
</dbReference>
<evidence type="ECO:0000313" key="5">
    <source>
        <dbReference type="Proteomes" id="UP000027265"/>
    </source>
</evidence>
<dbReference type="EMBL" id="KL197752">
    <property type="protein sequence ID" value="KDQ51026.1"/>
    <property type="molecule type" value="Genomic_DNA"/>
</dbReference>
<dbReference type="InterPro" id="IPR039646">
    <property type="entry name" value="ZNHIT2"/>
</dbReference>
<dbReference type="PROSITE" id="PS51083">
    <property type="entry name" value="ZF_HIT"/>
    <property type="match status" value="1"/>
</dbReference>
<evidence type="ECO:0000313" key="4">
    <source>
        <dbReference type="EMBL" id="KDQ51026.1"/>
    </source>
</evidence>
<feature type="region of interest" description="Disordered" evidence="2">
    <location>
        <begin position="310"/>
        <end position="338"/>
    </location>
</feature>